<organism evidence="2">
    <name type="scientific">hydrothermal vent metagenome</name>
    <dbReference type="NCBI Taxonomy" id="652676"/>
    <lineage>
        <taxon>unclassified sequences</taxon>
        <taxon>metagenomes</taxon>
        <taxon>ecological metagenomes</taxon>
    </lineage>
</organism>
<evidence type="ECO:0000313" key="2">
    <source>
        <dbReference type="EMBL" id="VAW30427.1"/>
    </source>
</evidence>
<dbReference type="PANTHER" id="PTHR21015">
    <property type="entry name" value="UDP-N-ACETYLGLUCOSAMINE--N-ACETYLMURAMYL-(PENTAPEPTIDE) PYROPHOSPHORYL-UNDECAPRENOL N-ACETYLGLUCOSAMINE TRANSFERASE 1"/>
    <property type="match status" value="1"/>
</dbReference>
<dbReference type="EC" id="2.4.1.227" evidence="2"/>
<dbReference type="Gene3D" id="3.40.50.2000">
    <property type="entry name" value="Glycogen Phosphorylase B"/>
    <property type="match status" value="1"/>
</dbReference>
<dbReference type="SUPFAM" id="SSF53756">
    <property type="entry name" value="UDP-Glycosyltransferase/glycogen phosphorylase"/>
    <property type="match status" value="1"/>
</dbReference>
<reference evidence="2" key="1">
    <citation type="submission" date="2018-06" db="EMBL/GenBank/DDBJ databases">
        <authorList>
            <person name="Zhirakovskaya E."/>
        </authorList>
    </citation>
    <scope>NUCLEOTIDE SEQUENCE</scope>
</reference>
<keyword evidence="2" id="KW-0808">Transferase</keyword>
<dbReference type="InterPro" id="IPR007235">
    <property type="entry name" value="Glyco_trans_28_C"/>
</dbReference>
<dbReference type="GO" id="GO:0016758">
    <property type="term" value="F:hexosyltransferase activity"/>
    <property type="evidence" value="ECO:0007669"/>
    <property type="project" value="InterPro"/>
</dbReference>
<evidence type="ECO:0000259" key="1">
    <source>
        <dbReference type="Pfam" id="PF04101"/>
    </source>
</evidence>
<keyword evidence="2" id="KW-0328">Glycosyltransferase</keyword>
<dbReference type="EMBL" id="UOEU01000052">
    <property type="protein sequence ID" value="VAW30427.1"/>
    <property type="molecule type" value="Genomic_DNA"/>
</dbReference>
<dbReference type="PANTHER" id="PTHR21015:SF22">
    <property type="entry name" value="GLYCOSYLTRANSFERASE"/>
    <property type="match status" value="1"/>
</dbReference>
<sequence length="173" mass="18901">FGGSRGAQAINRALMGILPTLLKTMQIIHISGNLTWAEVEDNARALPQELRAFYRPFPYLHDEMGHAFRAADLVVARAGASMLGESTAFGLPAILIPLAWAWRYQKVNADYLCERGTAVQLTDETLATDLLPTIQNLMADSDKMAQMSQAARTLDIPNGAENLAAMIEEVANE</sequence>
<dbReference type="Pfam" id="PF04101">
    <property type="entry name" value="Glyco_tran_28_C"/>
    <property type="match status" value="1"/>
</dbReference>
<dbReference type="AlphaFoldDB" id="A0A3B0UY68"/>
<accession>A0A3B0UY68</accession>
<name>A0A3B0UY68_9ZZZZ</name>
<feature type="non-terminal residue" evidence="2">
    <location>
        <position position="1"/>
    </location>
</feature>
<dbReference type="CDD" id="cd03785">
    <property type="entry name" value="GT28_MurG"/>
    <property type="match status" value="1"/>
</dbReference>
<gene>
    <name evidence="2" type="ORF">MNBD_CHLOROFLEXI01-4081</name>
</gene>
<protein>
    <submittedName>
        <fullName evidence="2">UDP-N-acetylglucosamine--N-acetylmuramyl-(Pentapeptide) pyrophosphoryl-undecaprenol N-acetylglucosamine transferase</fullName>
        <ecNumber evidence="2">2.4.1.227</ecNumber>
    </submittedName>
</protein>
<feature type="domain" description="Glycosyl transferase family 28 C-terminal" evidence="1">
    <location>
        <begin position="1"/>
        <end position="161"/>
    </location>
</feature>
<proteinExistence type="predicted"/>